<protein>
    <recommendedName>
        <fullName evidence="10">ML-like domain-containing protein</fullName>
    </recommendedName>
</protein>
<feature type="transmembrane region" description="Helical" evidence="8">
    <location>
        <begin position="475"/>
        <end position="495"/>
    </location>
</feature>
<dbReference type="InterPro" id="IPR032800">
    <property type="entry name" value="TRP_N"/>
</dbReference>
<evidence type="ECO:0000256" key="7">
    <source>
        <dbReference type="SAM" id="MobiDB-lite"/>
    </source>
</evidence>
<reference evidence="11" key="1">
    <citation type="submission" date="2021-03" db="EMBL/GenBank/DDBJ databases">
        <title>Revisited historic fungal species revealed as producer of novel bioactive compounds through whole genome sequencing and comparative genomics.</title>
        <authorList>
            <person name="Vignolle G.A."/>
            <person name="Hochenegger N."/>
            <person name="Mach R.L."/>
            <person name="Mach-Aigner A.R."/>
            <person name="Javad Rahimi M."/>
            <person name="Salim K.A."/>
            <person name="Chan C.M."/>
            <person name="Lim L.B.L."/>
            <person name="Cai F."/>
            <person name="Druzhinina I.S."/>
            <person name="U'Ren J.M."/>
            <person name="Derntl C."/>
        </authorList>
    </citation>
    <scope>NUCLEOTIDE SEQUENCE</scope>
    <source>
        <strain evidence="11">TUCIM 5799</strain>
    </source>
</reference>
<dbReference type="GO" id="GO:0055085">
    <property type="term" value="P:transmembrane transport"/>
    <property type="evidence" value="ECO:0007669"/>
    <property type="project" value="TreeGrafter"/>
</dbReference>
<feature type="transmembrane region" description="Helical" evidence="8">
    <location>
        <begin position="386"/>
        <end position="404"/>
    </location>
</feature>
<keyword evidence="5 8" id="KW-1133">Transmembrane helix</keyword>
<evidence type="ECO:0000256" key="3">
    <source>
        <dbReference type="ARBA" id="ARBA00022692"/>
    </source>
</evidence>
<dbReference type="Pfam" id="PF06011">
    <property type="entry name" value="TRP"/>
    <property type="match status" value="1"/>
</dbReference>
<evidence type="ECO:0000256" key="4">
    <source>
        <dbReference type="ARBA" id="ARBA00022729"/>
    </source>
</evidence>
<evidence type="ECO:0000313" key="11">
    <source>
        <dbReference type="EMBL" id="KAI1871005.1"/>
    </source>
</evidence>
<feature type="compositionally biased region" description="Polar residues" evidence="7">
    <location>
        <begin position="702"/>
        <end position="739"/>
    </location>
</feature>
<accession>A0A9Q0AQS0</accession>
<evidence type="ECO:0000256" key="2">
    <source>
        <dbReference type="ARBA" id="ARBA00010642"/>
    </source>
</evidence>
<gene>
    <name evidence="11" type="ORF">JX265_006045</name>
</gene>
<feature type="domain" description="ML-like" evidence="10">
    <location>
        <begin position="20"/>
        <end position="160"/>
    </location>
</feature>
<dbReference type="PANTHER" id="PTHR31145:SF2">
    <property type="entry name" value="FLAVIN CARRIER PROTEIN 2"/>
    <property type="match status" value="1"/>
</dbReference>
<evidence type="ECO:0000259" key="10">
    <source>
        <dbReference type="SMART" id="SM01320"/>
    </source>
</evidence>
<feature type="transmembrane region" description="Helical" evidence="8">
    <location>
        <begin position="332"/>
        <end position="358"/>
    </location>
</feature>
<sequence>MRLPTSIALPFFGVLVAGQSVLRSTSLNSCQDVSGFEASKFDVVFTPNNNTIAVRMVASSSIEESVVFDASGYAYGYEFLHKVINPCEVGLAGFCPMQPGDTSNRPFSITLSPEAGAAIPQLAYQFPDLDARIKVFINSSTTGASLACLEARISNSKTVDLIGVKWAAALVVGFALLSSAVISGLGHANAASHIAANAVALCSYFQAQAMIGLTGVTLPPAAQAWTQDFQWSIGIIRIDWMQRIFTWYQRATGGTPSQLFFSLGTVSVQVSKRSLQPAYGLAKRAAAMMPASFLEHATKLQRRGNVKNSSGSYVVTGIQRVAYRAEIESTNLFLTGFTFFCIALLFTAIVVSLCKAFCELAAKMKWIKGDTFVDFRNGWRVIMKGILYRITLMGYPAVTLLAFWEFTQNDSPAEMVLAVFFLIYTTGALGWASWKVIQISRRSVSLHQTPAYILFSDPHTLNKWGFLYIPFRASAYYYVVPLLAYHLVKGMFIGLAQNSGIAQAIAFILIEAGALIAASVLRPWMDKKLNSFNISIAVVNFLNAICLLIFTNVFGQPALVNGVVGVVLWLLNAITTLVLLIFCICSTAFVFFRENPDGRYRFMSDERASFMKSTHSLSAANQLDALASTARGEKTHGIGLDDDEGDRSASSQSLQRRPESMARPSTGTSAGHNSWRDSRSRIAPTLPFAGNGHGASPLNPGSGRNSPIKQLNVQSPTAASTHSGPPSPAYRSQNNSSPWQRGAGYDHAS</sequence>
<evidence type="ECO:0000256" key="6">
    <source>
        <dbReference type="ARBA" id="ARBA00023136"/>
    </source>
</evidence>
<feature type="transmembrane region" description="Helical" evidence="8">
    <location>
        <begin position="416"/>
        <end position="434"/>
    </location>
</feature>
<dbReference type="Pfam" id="PF14558">
    <property type="entry name" value="TRP_N"/>
    <property type="match status" value="1"/>
</dbReference>
<name>A0A9Q0AQS0_9PEZI</name>
<evidence type="ECO:0000256" key="9">
    <source>
        <dbReference type="SAM" id="SignalP"/>
    </source>
</evidence>
<dbReference type="InterPro" id="IPR010308">
    <property type="entry name" value="TRP_C"/>
</dbReference>
<feature type="chain" id="PRO_5040333199" description="ML-like domain-containing protein" evidence="9">
    <location>
        <begin position="19"/>
        <end position="749"/>
    </location>
</feature>
<dbReference type="SMART" id="SM01320">
    <property type="entry name" value="TRP_N"/>
    <property type="match status" value="1"/>
</dbReference>
<comment type="subcellular location">
    <subcellularLocation>
        <location evidence="1">Membrane</location>
        <topology evidence="1">Multi-pass membrane protein</topology>
    </subcellularLocation>
</comment>
<evidence type="ECO:0000313" key="12">
    <source>
        <dbReference type="Proteomes" id="UP000829685"/>
    </source>
</evidence>
<keyword evidence="3 8" id="KW-0812">Transmembrane</keyword>
<comment type="caution">
    <text evidence="11">The sequence shown here is derived from an EMBL/GenBank/DDBJ whole genome shotgun (WGS) entry which is preliminary data.</text>
</comment>
<proteinExistence type="inferred from homology"/>
<dbReference type="GO" id="GO:0009272">
    <property type="term" value="P:fungal-type cell wall biogenesis"/>
    <property type="evidence" value="ECO:0007669"/>
    <property type="project" value="TreeGrafter"/>
</dbReference>
<keyword evidence="6 8" id="KW-0472">Membrane</keyword>
<feature type="signal peptide" evidence="9">
    <location>
        <begin position="1"/>
        <end position="18"/>
    </location>
</feature>
<dbReference type="AlphaFoldDB" id="A0A9Q0AQS0"/>
<feature type="transmembrane region" description="Helical" evidence="8">
    <location>
        <begin position="501"/>
        <end position="521"/>
    </location>
</feature>
<dbReference type="EMBL" id="JAFIMR010000013">
    <property type="protein sequence ID" value="KAI1871005.1"/>
    <property type="molecule type" value="Genomic_DNA"/>
</dbReference>
<comment type="similarity">
    <text evidence="2">Belongs to the transient receptor potential (TRP) ion channel family.</text>
</comment>
<dbReference type="InterPro" id="IPR040241">
    <property type="entry name" value="TRP_Flc/Pkd2-like"/>
</dbReference>
<organism evidence="11 12">
    <name type="scientific">Neoarthrinium moseri</name>
    <dbReference type="NCBI Taxonomy" id="1658444"/>
    <lineage>
        <taxon>Eukaryota</taxon>
        <taxon>Fungi</taxon>
        <taxon>Dikarya</taxon>
        <taxon>Ascomycota</taxon>
        <taxon>Pezizomycotina</taxon>
        <taxon>Sordariomycetes</taxon>
        <taxon>Xylariomycetidae</taxon>
        <taxon>Amphisphaeriales</taxon>
        <taxon>Apiosporaceae</taxon>
        <taxon>Neoarthrinium</taxon>
    </lineage>
</organism>
<evidence type="ECO:0000256" key="8">
    <source>
        <dbReference type="SAM" id="Phobius"/>
    </source>
</evidence>
<dbReference type="GO" id="GO:0016020">
    <property type="term" value="C:membrane"/>
    <property type="evidence" value="ECO:0007669"/>
    <property type="project" value="UniProtKB-SubCell"/>
</dbReference>
<feature type="transmembrane region" description="Helical" evidence="8">
    <location>
        <begin position="566"/>
        <end position="592"/>
    </location>
</feature>
<evidence type="ECO:0000256" key="1">
    <source>
        <dbReference type="ARBA" id="ARBA00004141"/>
    </source>
</evidence>
<feature type="region of interest" description="Disordered" evidence="7">
    <location>
        <begin position="635"/>
        <end position="749"/>
    </location>
</feature>
<feature type="compositionally biased region" description="Polar residues" evidence="7">
    <location>
        <begin position="663"/>
        <end position="672"/>
    </location>
</feature>
<dbReference type="Proteomes" id="UP000829685">
    <property type="component" value="Unassembled WGS sequence"/>
</dbReference>
<dbReference type="PANTHER" id="PTHR31145">
    <property type="entry name" value="INTEGRAL MEMBRANE PROTEIN (AFU_ORTHOLOGUE AFUA_7G01610)"/>
    <property type="match status" value="1"/>
</dbReference>
<keyword evidence="12" id="KW-1185">Reference proteome</keyword>
<evidence type="ECO:0000256" key="5">
    <source>
        <dbReference type="ARBA" id="ARBA00022989"/>
    </source>
</evidence>
<keyword evidence="4 9" id="KW-0732">Signal</keyword>
<feature type="transmembrane region" description="Helical" evidence="8">
    <location>
        <begin position="533"/>
        <end position="554"/>
    </location>
</feature>